<keyword evidence="2" id="KW-1185">Reference proteome</keyword>
<evidence type="ECO:0000313" key="1">
    <source>
        <dbReference type="EMBL" id="KAJ5200660.1"/>
    </source>
</evidence>
<protein>
    <submittedName>
        <fullName evidence="1">Uncharacterized protein</fullName>
    </submittedName>
</protein>
<sequence>MSERVRVRVSYENIVAFEENGRRVEEIIEKDTGRPLIQTTNFPPFISPQELTQGAIEELKAINGVHIEDVPEDK</sequence>
<organism evidence="1 2">
    <name type="scientific">Penicillium cf. griseofulvum</name>
    <dbReference type="NCBI Taxonomy" id="2972120"/>
    <lineage>
        <taxon>Eukaryota</taxon>
        <taxon>Fungi</taxon>
        <taxon>Dikarya</taxon>
        <taxon>Ascomycota</taxon>
        <taxon>Pezizomycotina</taxon>
        <taxon>Eurotiomycetes</taxon>
        <taxon>Eurotiomycetidae</taxon>
        <taxon>Eurotiales</taxon>
        <taxon>Aspergillaceae</taxon>
        <taxon>Penicillium</taxon>
    </lineage>
</organism>
<name>A0A9W9JPF7_9EURO</name>
<dbReference type="EMBL" id="JAPQKP010000003">
    <property type="protein sequence ID" value="KAJ5200660.1"/>
    <property type="molecule type" value="Genomic_DNA"/>
</dbReference>
<accession>A0A9W9JPF7</accession>
<evidence type="ECO:0000313" key="2">
    <source>
        <dbReference type="Proteomes" id="UP001150879"/>
    </source>
</evidence>
<dbReference type="OrthoDB" id="3434980at2759"/>
<reference evidence="1" key="1">
    <citation type="submission" date="2022-11" db="EMBL/GenBank/DDBJ databases">
        <authorList>
            <person name="Petersen C."/>
        </authorList>
    </citation>
    <scope>NUCLEOTIDE SEQUENCE</scope>
    <source>
        <strain evidence="1">IBT 16849</strain>
    </source>
</reference>
<dbReference type="Proteomes" id="UP001150879">
    <property type="component" value="Unassembled WGS sequence"/>
</dbReference>
<comment type="caution">
    <text evidence="1">The sequence shown here is derived from an EMBL/GenBank/DDBJ whole genome shotgun (WGS) entry which is preliminary data.</text>
</comment>
<reference evidence="1" key="2">
    <citation type="journal article" date="2023" name="IMA Fungus">
        <title>Comparative genomic study of the Penicillium genus elucidates a diverse pangenome and 15 lateral gene transfer events.</title>
        <authorList>
            <person name="Petersen C."/>
            <person name="Sorensen T."/>
            <person name="Nielsen M.R."/>
            <person name="Sondergaard T.E."/>
            <person name="Sorensen J.L."/>
            <person name="Fitzpatrick D.A."/>
            <person name="Frisvad J.C."/>
            <person name="Nielsen K.L."/>
        </authorList>
    </citation>
    <scope>NUCLEOTIDE SEQUENCE</scope>
    <source>
        <strain evidence="1">IBT 16849</strain>
    </source>
</reference>
<proteinExistence type="predicted"/>
<gene>
    <name evidence="1" type="ORF">N7472_005864</name>
</gene>
<dbReference type="AlphaFoldDB" id="A0A9W9JPF7"/>